<gene>
    <name evidence="1" type="ordered locus">Desaci_4446</name>
</gene>
<dbReference type="EMBL" id="CP003639">
    <property type="protein sequence ID" value="AFM43289.1"/>
    <property type="molecule type" value="Genomic_DNA"/>
</dbReference>
<proteinExistence type="predicted"/>
<keyword evidence="2" id="KW-1185">Reference proteome</keyword>
<dbReference type="HOGENOM" id="CLU_2665086_0_0_9"/>
<protein>
    <submittedName>
        <fullName evidence="1">Uncharacterized protein</fullName>
    </submittedName>
</protein>
<dbReference type="Proteomes" id="UP000002892">
    <property type="component" value="Chromosome"/>
</dbReference>
<sequence length="75" mass="9034">MTKVSRGQFRCKRLANDKCYRAEGWTLLPLIKAGVSRLDEIRLDKFRLQRYKRRHTGNKEDKDVLEHWGHTHELK</sequence>
<dbReference type="KEGG" id="dai:Desaci_4446"/>
<evidence type="ECO:0000313" key="1">
    <source>
        <dbReference type="EMBL" id="AFM43289.1"/>
    </source>
</evidence>
<dbReference type="AlphaFoldDB" id="I4DBW5"/>
<evidence type="ECO:0000313" key="2">
    <source>
        <dbReference type="Proteomes" id="UP000002892"/>
    </source>
</evidence>
<organism evidence="1 2">
    <name type="scientific">Desulfosporosinus acidiphilus (strain DSM 22704 / JCM 16185 / SJ4)</name>
    <dbReference type="NCBI Taxonomy" id="646529"/>
    <lineage>
        <taxon>Bacteria</taxon>
        <taxon>Bacillati</taxon>
        <taxon>Bacillota</taxon>
        <taxon>Clostridia</taxon>
        <taxon>Eubacteriales</taxon>
        <taxon>Desulfitobacteriaceae</taxon>
        <taxon>Desulfosporosinus</taxon>
    </lineage>
</organism>
<accession>I4DBW5</accession>
<reference evidence="1 2" key="1">
    <citation type="journal article" date="2012" name="J. Bacteriol.">
        <title>Complete genome sequences of Desulfosporosinus orientis DSM765T, Desulfosporosinus youngiae DSM17734T, Desulfosporosinus meridiei DSM13257T, and Desulfosporosinus acidiphilus DSM22704T.</title>
        <authorList>
            <person name="Pester M."/>
            <person name="Brambilla E."/>
            <person name="Alazard D."/>
            <person name="Rattei T."/>
            <person name="Weinmaier T."/>
            <person name="Han J."/>
            <person name="Lucas S."/>
            <person name="Lapidus A."/>
            <person name="Cheng J.F."/>
            <person name="Goodwin L."/>
            <person name="Pitluck S."/>
            <person name="Peters L."/>
            <person name="Ovchinnikova G."/>
            <person name="Teshima H."/>
            <person name="Detter J.C."/>
            <person name="Han C.S."/>
            <person name="Tapia R."/>
            <person name="Land M.L."/>
            <person name="Hauser L."/>
            <person name="Kyrpides N.C."/>
            <person name="Ivanova N.N."/>
            <person name="Pagani I."/>
            <person name="Huntmann M."/>
            <person name="Wei C.L."/>
            <person name="Davenport K.W."/>
            <person name="Daligault H."/>
            <person name="Chain P.S."/>
            <person name="Chen A."/>
            <person name="Mavromatis K."/>
            <person name="Markowitz V."/>
            <person name="Szeto E."/>
            <person name="Mikhailova N."/>
            <person name="Pati A."/>
            <person name="Wagner M."/>
            <person name="Woyke T."/>
            <person name="Ollivier B."/>
            <person name="Klenk H.P."/>
            <person name="Spring S."/>
            <person name="Loy A."/>
        </authorList>
    </citation>
    <scope>NUCLEOTIDE SEQUENCE [LARGE SCALE GENOMIC DNA]</scope>
    <source>
        <strain evidence="2">DSM 22704 / JCM 16185 / SJ4</strain>
    </source>
</reference>
<name>I4DBW5_DESAJ</name>
<dbReference type="STRING" id="646529.Desaci_4446"/>